<name>A0A364RDN3_9BACT</name>
<reference evidence="1 2" key="1">
    <citation type="submission" date="2018-06" db="EMBL/GenBank/DDBJ databases">
        <authorList>
            <person name="Liu Z.-W."/>
        </authorList>
    </citation>
    <scope>NUCLEOTIDE SEQUENCE [LARGE SCALE GENOMIC DNA]</scope>
    <source>
        <strain evidence="1 2">2b14</strain>
    </source>
</reference>
<organism evidence="1 2">
    <name type="scientific">Pontibacter arcticus</name>
    <dbReference type="NCBI Taxonomy" id="2080288"/>
    <lineage>
        <taxon>Bacteria</taxon>
        <taxon>Pseudomonadati</taxon>
        <taxon>Bacteroidota</taxon>
        <taxon>Cytophagia</taxon>
        <taxon>Cytophagales</taxon>
        <taxon>Hymenobacteraceae</taxon>
        <taxon>Pontibacter</taxon>
    </lineage>
</organism>
<sequence length="99" mass="10993">METLANTTLLVAKEQIPGLRFRSEDVLTDAQSRSKRRWDLNRATLLGNAYHGKVEITFQTSDGQDKKVATTIWTVDDLFITLKAGCALPIAAILGIEFL</sequence>
<dbReference type="OrthoDB" id="982075at2"/>
<dbReference type="AlphaFoldDB" id="A0A364RDN3"/>
<accession>A0A364RDN3</accession>
<dbReference type="RefSeq" id="WP_112305981.1">
    <property type="nucleotide sequence ID" value="NZ_QMDV01000003.1"/>
</dbReference>
<reference evidence="1 2" key="2">
    <citation type="submission" date="2018-07" db="EMBL/GenBank/DDBJ databases">
        <title>Pontibacter sp. 2b14 genomic sequence and assembly.</title>
        <authorList>
            <person name="Du Z.-J."/>
        </authorList>
    </citation>
    <scope>NUCLEOTIDE SEQUENCE [LARGE SCALE GENOMIC DNA]</scope>
    <source>
        <strain evidence="1 2">2b14</strain>
    </source>
</reference>
<proteinExistence type="predicted"/>
<gene>
    <name evidence="1" type="ORF">DP923_11425</name>
</gene>
<dbReference type="Proteomes" id="UP000251692">
    <property type="component" value="Unassembled WGS sequence"/>
</dbReference>
<comment type="caution">
    <text evidence="1">The sequence shown here is derived from an EMBL/GenBank/DDBJ whole genome shotgun (WGS) entry which is preliminary data.</text>
</comment>
<evidence type="ECO:0000313" key="1">
    <source>
        <dbReference type="EMBL" id="RAU82389.1"/>
    </source>
</evidence>
<dbReference type="EMBL" id="QMDV01000003">
    <property type="protein sequence ID" value="RAU82389.1"/>
    <property type="molecule type" value="Genomic_DNA"/>
</dbReference>
<evidence type="ECO:0000313" key="2">
    <source>
        <dbReference type="Proteomes" id="UP000251692"/>
    </source>
</evidence>
<keyword evidence="2" id="KW-1185">Reference proteome</keyword>
<protein>
    <submittedName>
        <fullName evidence="1">Uncharacterized protein</fullName>
    </submittedName>
</protein>